<gene>
    <name evidence="1" type="ORF">ACCO45_012682</name>
</gene>
<comment type="caution">
    <text evidence="1">The sequence shown here is derived from an EMBL/GenBank/DDBJ whole genome shotgun (WGS) entry which is preliminary data.</text>
</comment>
<name>A0ACC4DAX7_PURLI</name>
<sequence length="1108" mass="122725">MPSKPGNRPGPVKLVSEAVREHETCKYEPFLYTDFRFNDSGELLPSSEISSSKDSILTGLCQLGAYQTQTARSFISLFDATRQYVIAEAVPAMPITPSLPSDNCPEPLSLCGFELDQCELPLSLVPDLATDDRFSWKPYCQFGGSGQFYAAVPIRTRRGINIGSYCVLNPQKPDVWDDKSVRRLRDISDAIMEHLERNRSNNAHRRNERMQRGLGSFIEGKTTITGWQSGPNMEAFADNGRSEGGLDVKQQKLERECQEEKDELPLHTDDLFPQIDLESYGHQRKANQAEPSVTTNGFLETPSPNPETIEQEPTYIFRKLLTSYGKHLRTPKVHSLASGITAGATNQLSSTSSSDEQVQTSPSGEPDGPCKVLGFSTTLGSSINDTESFRGPDGEVSKQLLAKLLRRYPNGRIFSFDAVGELQSSDSSDDGGSLVTERTTDDISDPYVEAGGEELSTSRSRKPDRRYRRLQDGARIHEAFPSARSVAFFPIWDSKRERWLSGGFAYTLTPTRIFSIEGELSLLKAFGRLVASDVLNLQTLQTEKAKSDALGSISHELRSPLHGVILGTELLNDTDLTVFQGNATHTIETCCRTLLDTIDHLLDFSKVNNFAAKRKKEASAVFRRTRNRTRSDQFGKMSLYSYTSLDGLVEDVAECIFAGFNFQYMSVRQLSKPGESNQTDQEAHSRLDSVQAMEQLGPTPDGLGRSATTFNDVSISLSIEPGCNWVFHVPAGAIRRIVMNLFGNSLKYTTYGTIRISLSQEAPKRPREERTVKLTVHDTGKGMSEDYLQHGLFKPFSQEDELASGTGLGLSLVKKIVSQLRGKVFVESQVGFGTTVTVTIPLQQSSQHSDTTLLQSEDDKMFQKRVRELKGLRARVSGFESRQSLGDRGTIEDICQRWLLLAMVADNETPDVVLWSEDALPESFEQIEQLRKNPNIVVCQDALAAHERFALFESAGHGGIFEFISQPTGPRKLAKSILDSYKRWMGLPKLLAATRPPGPSRAHSSYAGQLPIGQTKLGAHTPLVPTTDTYPCHLQQVSAETSRISEYHSEESLTALSVEDTPLKSEQHEADNKILIVDDNHINLKILAAYMAKLGRAYEAASNGRGSP</sequence>
<protein>
    <submittedName>
        <fullName evidence="1">Uncharacterized protein</fullName>
    </submittedName>
</protein>
<evidence type="ECO:0000313" key="2">
    <source>
        <dbReference type="Proteomes" id="UP001638806"/>
    </source>
</evidence>
<evidence type="ECO:0000313" key="1">
    <source>
        <dbReference type="EMBL" id="KAL3952739.1"/>
    </source>
</evidence>
<reference evidence="1" key="1">
    <citation type="submission" date="2024-12" db="EMBL/GenBank/DDBJ databases">
        <title>Comparative genomics and development of molecular markers within Purpureocillium lilacinum and among Purpureocillium species.</title>
        <authorList>
            <person name="Yeh Z.-Y."/>
            <person name="Ni N.-T."/>
            <person name="Lo P.-H."/>
            <person name="Mushyakhwo K."/>
            <person name="Lin C.-F."/>
            <person name="Nai Y.-S."/>
        </authorList>
    </citation>
    <scope>NUCLEOTIDE SEQUENCE</scope>
    <source>
        <strain evidence="1">NCHU-NPUST-175</strain>
    </source>
</reference>
<organism evidence="1 2">
    <name type="scientific">Purpureocillium lilacinum</name>
    <name type="common">Paecilomyces lilacinus</name>
    <dbReference type="NCBI Taxonomy" id="33203"/>
    <lineage>
        <taxon>Eukaryota</taxon>
        <taxon>Fungi</taxon>
        <taxon>Dikarya</taxon>
        <taxon>Ascomycota</taxon>
        <taxon>Pezizomycotina</taxon>
        <taxon>Sordariomycetes</taxon>
        <taxon>Hypocreomycetidae</taxon>
        <taxon>Hypocreales</taxon>
        <taxon>Ophiocordycipitaceae</taxon>
        <taxon>Purpureocillium</taxon>
    </lineage>
</organism>
<proteinExistence type="predicted"/>
<dbReference type="Proteomes" id="UP001638806">
    <property type="component" value="Unassembled WGS sequence"/>
</dbReference>
<accession>A0ACC4DAX7</accession>
<keyword evidence="2" id="KW-1185">Reference proteome</keyword>
<dbReference type="EMBL" id="JBGNUJ010000012">
    <property type="protein sequence ID" value="KAL3952739.1"/>
    <property type="molecule type" value="Genomic_DNA"/>
</dbReference>